<proteinExistence type="predicted"/>
<sequence length="1148" mass="130280">MKKELPTTPSLSHAGGRLATQQGRGIIPSTRVEVLLPPLGSWKRRLLNRATVRRHTLYQRPASGSRYIHPLPSEARQTSDDHNTFYMATDAEFIEDADLFPEETNLGDFDVEDIPVRLLDDFVIYERDTLRLVPLTHLVDIGPDMHYGASGLVRPWIDDDDDDDDSDENDSITLQAVRLSPILELNVHHFSPSTCSLDAKIYLRTGICLHQVLHLLVTSALADPTINLTKFLCLQEVKGDTSVFSQVLEGLLDLSFNGLKLSHIPLIGNLSHQTVVTPQVYALSLVFFQQCFKMVKPHDHEISKLYNYPSNVEEVHGASPIIKWIQSSSMPSLYDGVRIGETVYKPGEVVIVLPGEDPDKVRRRNAQASSSQSLNHFSEYWFIKICYFFEDEDEFFFHGQWLAHGAKTLLQEAAHPNGLFLMNTCDNVPLCSIIQKCNLHWLAADEMEPLEDVGNKFYCSGLIWDEDFGAFVQPIQAPYAMPTQACASCDSQAAKKKSECPTLRLGSILYLGTRYHELDFIYAINEQDEDAPYIIAQILNISQDTSQSVQIQIRQLKHYADLVKQEQAFINMANWKKDEERLFFTLNTETISAEHITGKCYIQHPALISNLEKWLSYENHFYVQDFSTKLSFMNMKGCDDLQMLDLSTFSYCEECYEGHIKTLEKQDSLKKENRPLQALEIFSGAGGLSIGLEGSGFVETKWAIEYSPSAARTFQFNKHAKVYNQDCNLLLEHAIQLYNGKDAPLLKSLDNKDLLQPLPRPGEVEMICGGPPCQGFSHANRHPQQDDPRNALVCNMLSYVEFYRPKYFLLENVLGFLNHKLRINEGPQEGNLVAHGVVKFLLRALTSLGYVRFRLLAQPCERERDRDRYQVRFSVLQAGVYGSPQNRRRVIFWGARRGFPLPEFPIPTHNFESAYHWAVQLDTGLKLEHVARDPDRPHRGAPLRAVTVDDAISDLPKFDWKNPHVVNKATRADRTEVKRRAAIGIPAFVAVSSRAPRDESEEDTFPGYPDGVPYATPPRTRYQARVRQGIAEDADVELQYTARFSESVVERVCNIAIRPGADWRSLPKELSVRNNSPKESETRNDMQYSRVDGSGSFRTAITTVAPNAQGSTVIHPTVRFLYLHLHPQCCKRITGFWLRTAKTSTHRS</sequence>
<keyword evidence="2" id="KW-1185">Reference proteome</keyword>
<protein>
    <submittedName>
        <fullName evidence="1">S-adenosyl-L-methionine-dependent methyltransferase</fullName>
    </submittedName>
</protein>
<dbReference type="EMBL" id="JAGFNK010000027">
    <property type="protein sequence ID" value="KAI9511110.1"/>
    <property type="molecule type" value="Genomic_DNA"/>
</dbReference>
<reference evidence="1" key="1">
    <citation type="submission" date="2021-03" db="EMBL/GenBank/DDBJ databases">
        <title>Evolutionary priming and transition to the ectomycorrhizal habit in an iconic lineage of mushroom-forming fungi: is preadaptation a requirement?</title>
        <authorList>
            <consortium name="DOE Joint Genome Institute"/>
            <person name="Looney B.P."/>
            <person name="Miyauchi S."/>
            <person name="Morin E."/>
            <person name="Drula E."/>
            <person name="Courty P.E."/>
            <person name="Chicoki N."/>
            <person name="Fauchery L."/>
            <person name="Kohler A."/>
            <person name="Kuo A."/>
            <person name="LaButti K."/>
            <person name="Pangilinan J."/>
            <person name="Lipzen A."/>
            <person name="Riley R."/>
            <person name="Andreopoulos W."/>
            <person name="He G."/>
            <person name="Johnson J."/>
            <person name="Barry K.W."/>
            <person name="Grigoriev I.V."/>
            <person name="Nagy L."/>
            <person name="Hibbett D."/>
            <person name="Henrissat B."/>
            <person name="Matheny P.B."/>
            <person name="Labbe J."/>
            <person name="Martin A.F."/>
        </authorList>
    </citation>
    <scope>NUCLEOTIDE SEQUENCE</scope>
    <source>
        <strain evidence="1">BPL698</strain>
    </source>
</reference>
<name>A0ACC0UIF8_9AGAM</name>
<organism evidence="1 2">
    <name type="scientific">Russula earlei</name>
    <dbReference type="NCBI Taxonomy" id="71964"/>
    <lineage>
        <taxon>Eukaryota</taxon>
        <taxon>Fungi</taxon>
        <taxon>Dikarya</taxon>
        <taxon>Basidiomycota</taxon>
        <taxon>Agaricomycotina</taxon>
        <taxon>Agaricomycetes</taxon>
        <taxon>Russulales</taxon>
        <taxon>Russulaceae</taxon>
        <taxon>Russula</taxon>
    </lineage>
</organism>
<evidence type="ECO:0000313" key="2">
    <source>
        <dbReference type="Proteomes" id="UP001207468"/>
    </source>
</evidence>
<keyword evidence="1" id="KW-0808">Transferase</keyword>
<evidence type="ECO:0000313" key="1">
    <source>
        <dbReference type="EMBL" id="KAI9511110.1"/>
    </source>
</evidence>
<keyword evidence="1" id="KW-0489">Methyltransferase</keyword>
<accession>A0ACC0UIF8</accession>
<comment type="caution">
    <text evidence="1">The sequence shown here is derived from an EMBL/GenBank/DDBJ whole genome shotgun (WGS) entry which is preliminary data.</text>
</comment>
<gene>
    <name evidence="1" type="ORF">F5148DRAFT_422747</name>
</gene>
<dbReference type="Proteomes" id="UP001207468">
    <property type="component" value="Unassembled WGS sequence"/>
</dbReference>